<dbReference type="InterPro" id="IPR036188">
    <property type="entry name" value="FAD/NAD-bd_sf"/>
</dbReference>
<keyword evidence="2" id="KW-1185">Reference proteome</keyword>
<evidence type="ECO:0000313" key="1">
    <source>
        <dbReference type="EMBL" id="KAF2676442.1"/>
    </source>
</evidence>
<protein>
    <recommendedName>
        <fullName evidence="3">Glucose-methanol-choline oxidoreductase N-terminal domain-containing protein</fullName>
    </recommendedName>
</protein>
<dbReference type="AlphaFoldDB" id="A0A6G1IE06"/>
<proteinExistence type="predicted"/>
<evidence type="ECO:0008006" key="3">
    <source>
        <dbReference type="Google" id="ProtNLM"/>
    </source>
</evidence>
<dbReference type="EMBL" id="MU005635">
    <property type="protein sequence ID" value="KAF2676442.1"/>
    <property type="molecule type" value="Genomic_DNA"/>
</dbReference>
<evidence type="ECO:0000313" key="2">
    <source>
        <dbReference type="Proteomes" id="UP000799291"/>
    </source>
</evidence>
<dbReference type="Gene3D" id="3.50.50.60">
    <property type="entry name" value="FAD/NAD(P)-binding domain"/>
    <property type="match status" value="1"/>
</dbReference>
<sequence>MMTPYLTAGRRLTYSLHARRCGKPSSYPLGNTDAQFSRRVAATARSQDDEAYDYIICGGGTAGYAIAE</sequence>
<reference evidence="1" key="1">
    <citation type="journal article" date="2020" name="Stud. Mycol.">
        <title>101 Dothideomycetes genomes: a test case for predicting lifestyles and emergence of pathogens.</title>
        <authorList>
            <person name="Haridas S."/>
            <person name="Albert R."/>
            <person name="Binder M."/>
            <person name="Bloem J."/>
            <person name="Labutti K."/>
            <person name="Salamov A."/>
            <person name="Andreopoulos B."/>
            <person name="Baker S."/>
            <person name="Barry K."/>
            <person name="Bills G."/>
            <person name="Bluhm B."/>
            <person name="Cannon C."/>
            <person name="Castanera R."/>
            <person name="Culley D."/>
            <person name="Daum C."/>
            <person name="Ezra D."/>
            <person name="Gonzalez J."/>
            <person name="Henrissat B."/>
            <person name="Kuo A."/>
            <person name="Liang C."/>
            <person name="Lipzen A."/>
            <person name="Lutzoni F."/>
            <person name="Magnuson J."/>
            <person name="Mondo S."/>
            <person name="Nolan M."/>
            <person name="Ohm R."/>
            <person name="Pangilinan J."/>
            <person name="Park H.-J."/>
            <person name="Ramirez L."/>
            <person name="Alfaro M."/>
            <person name="Sun H."/>
            <person name="Tritt A."/>
            <person name="Yoshinaga Y."/>
            <person name="Zwiers L.-H."/>
            <person name="Turgeon B."/>
            <person name="Goodwin S."/>
            <person name="Spatafora J."/>
            <person name="Crous P."/>
            <person name="Grigoriev I."/>
        </authorList>
    </citation>
    <scope>NUCLEOTIDE SEQUENCE</scope>
    <source>
        <strain evidence="1">CBS 122367</strain>
    </source>
</reference>
<name>A0A6G1IE06_9PLEO</name>
<dbReference type="Proteomes" id="UP000799291">
    <property type="component" value="Unassembled WGS sequence"/>
</dbReference>
<accession>A0A6G1IE06</accession>
<gene>
    <name evidence="1" type="ORF">K458DRAFT_397013</name>
</gene>
<organism evidence="1 2">
    <name type="scientific">Lentithecium fluviatile CBS 122367</name>
    <dbReference type="NCBI Taxonomy" id="1168545"/>
    <lineage>
        <taxon>Eukaryota</taxon>
        <taxon>Fungi</taxon>
        <taxon>Dikarya</taxon>
        <taxon>Ascomycota</taxon>
        <taxon>Pezizomycotina</taxon>
        <taxon>Dothideomycetes</taxon>
        <taxon>Pleosporomycetidae</taxon>
        <taxon>Pleosporales</taxon>
        <taxon>Massarineae</taxon>
        <taxon>Lentitheciaceae</taxon>
        <taxon>Lentithecium</taxon>
    </lineage>
</organism>